<keyword evidence="2" id="KW-0238">DNA-binding</keyword>
<dbReference type="Proteomes" id="UP000295680">
    <property type="component" value="Unassembled WGS sequence"/>
</dbReference>
<dbReference type="GO" id="GO:0003677">
    <property type="term" value="F:DNA binding"/>
    <property type="evidence" value="ECO:0007669"/>
    <property type="project" value="UniProtKB-KW"/>
</dbReference>
<accession>A0A4R2K1G7</accession>
<dbReference type="InterPro" id="IPR004401">
    <property type="entry name" value="YbaB/EbfC"/>
</dbReference>
<proteinExistence type="predicted"/>
<evidence type="ECO:0000313" key="2">
    <source>
        <dbReference type="EMBL" id="TCO65547.1"/>
    </source>
</evidence>
<comment type="caution">
    <text evidence="2">The sequence shown here is derived from an EMBL/GenBank/DDBJ whole genome shotgun (WGS) entry which is preliminary data.</text>
</comment>
<dbReference type="InterPro" id="IPR036894">
    <property type="entry name" value="YbaB-like_sf"/>
</dbReference>
<sequence>MQEELDRLGRTVAETAARAGRIGPVTGVASSADSMVTVTVSPGGMLRSVDIKPAVLARHPDEVAAEVVRLAARATTAANSRMHSSLRSVLPPKATESLADLGMPAGHGPDDPDDLSGVFQ</sequence>
<evidence type="ECO:0000313" key="3">
    <source>
        <dbReference type="Proteomes" id="UP000295680"/>
    </source>
</evidence>
<feature type="region of interest" description="Disordered" evidence="1">
    <location>
        <begin position="80"/>
        <end position="120"/>
    </location>
</feature>
<gene>
    <name evidence="2" type="ORF">EV192_1011339</name>
</gene>
<dbReference type="AlphaFoldDB" id="A0A4R2K1G7"/>
<evidence type="ECO:0000256" key="1">
    <source>
        <dbReference type="SAM" id="MobiDB-lite"/>
    </source>
</evidence>
<protein>
    <submittedName>
        <fullName evidence="2">YbaB/EbfC DNA-binding family protein</fullName>
    </submittedName>
</protein>
<dbReference type="EMBL" id="SLWS01000001">
    <property type="protein sequence ID" value="TCO65547.1"/>
    <property type="molecule type" value="Genomic_DNA"/>
</dbReference>
<name>A0A4R2K1G7_9PSEU</name>
<keyword evidence="3" id="KW-1185">Reference proteome</keyword>
<dbReference type="SUPFAM" id="SSF82607">
    <property type="entry name" value="YbaB-like"/>
    <property type="match status" value="1"/>
</dbReference>
<reference evidence="2 3" key="1">
    <citation type="submission" date="2019-03" db="EMBL/GenBank/DDBJ databases">
        <title>Genomic Encyclopedia of Type Strains, Phase IV (KMG-IV): sequencing the most valuable type-strain genomes for metagenomic binning, comparative biology and taxonomic classification.</title>
        <authorList>
            <person name="Goeker M."/>
        </authorList>
    </citation>
    <scope>NUCLEOTIDE SEQUENCE [LARGE SCALE GENOMIC DNA]</scope>
    <source>
        <strain evidence="2 3">DSM 45934</strain>
    </source>
</reference>
<dbReference type="Pfam" id="PF02575">
    <property type="entry name" value="YbaB_DNA_bd"/>
    <property type="match status" value="1"/>
</dbReference>
<dbReference type="Gene3D" id="3.30.1310.10">
    <property type="entry name" value="Nucleoid-associated protein YbaB-like domain"/>
    <property type="match status" value="1"/>
</dbReference>
<organism evidence="2 3">
    <name type="scientific">Actinocrispum wychmicini</name>
    <dbReference type="NCBI Taxonomy" id="1213861"/>
    <lineage>
        <taxon>Bacteria</taxon>
        <taxon>Bacillati</taxon>
        <taxon>Actinomycetota</taxon>
        <taxon>Actinomycetes</taxon>
        <taxon>Pseudonocardiales</taxon>
        <taxon>Pseudonocardiaceae</taxon>
        <taxon>Actinocrispum</taxon>
    </lineage>
</organism>